<gene>
    <name evidence="1" type="ORF">CC85DRAFT_40661</name>
</gene>
<dbReference type="RefSeq" id="XP_018280372.1">
    <property type="nucleotide sequence ID" value="XM_018427149.1"/>
</dbReference>
<dbReference type="EMBL" id="KQ087191">
    <property type="protein sequence ID" value="KLT43881.1"/>
    <property type="molecule type" value="Genomic_DNA"/>
</dbReference>
<evidence type="ECO:0000313" key="2">
    <source>
        <dbReference type="Proteomes" id="UP000053611"/>
    </source>
</evidence>
<dbReference type="AlphaFoldDB" id="A0A0J0XRX7"/>
<evidence type="ECO:0000313" key="1">
    <source>
        <dbReference type="EMBL" id="KLT43881.1"/>
    </source>
</evidence>
<name>A0A0J0XRX7_9TREE</name>
<keyword evidence="2" id="KW-1185">Reference proteome</keyword>
<dbReference type="Proteomes" id="UP000053611">
    <property type="component" value="Unassembled WGS sequence"/>
</dbReference>
<sequence>MVAQTELLTSHTPPRCIRSHHAIWPRSHRPRPLSCAYACMYRAFSLWLAVPADCAVLGQPRPRRLQFTTCHALTYARTAASDTLLSSGATAATVAMRIPHWLRRLRRS</sequence>
<accession>A0A0J0XRX7</accession>
<proteinExistence type="predicted"/>
<organism evidence="1 2">
    <name type="scientific">Cutaneotrichosporon oleaginosum</name>
    <dbReference type="NCBI Taxonomy" id="879819"/>
    <lineage>
        <taxon>Eukaryota</taxon>
        <taxon>Fungi</taxon>
        <taxon>Dikarya</taxon>
        <taxon>Basidiomycota</taxon>
        <taxon>Agaricomycotina</taxon>
        <taxon>Tremellomycetes</taxon>
        <taxon>Trichosporonales</taxon>
        <taxon>Trichosporonaceae</taxon>
        <taxon>Cutaneotrichosporon</taxon>
    </lineage>
</organism>
<dbReference type="GeneID" id="28987752"/>
<protein>
    <submittedName>
        <fullName evidence="1">Uncharacterized protein</fullName>
    </submittedName>
</protein>
<reference evidence="1 2" key="1">
    <citation type="submission" date="2015-03" db="EMBL/GenBank/DDBJ databases">
        <title>Genomics and transcriptomics of the oil-accumulating basidiomycete yeast T. oleaginosus allow insights into substrate utilization and the diverse evolutionary trajectories of mating systems in fungi.</title>
        <authorList>
            <consortium name="DOE Joint Genome Institute"/>
            <person name="Kourist R."/>
            <person name="Kracht O."/>
            <person name="Bracharz F."/>
            <person name="Lipzen A."/>
            <person name="Nolan M."/>
            <person name="Ohm R."/>
            <person name="Grigoriev I."/>
            <person name="Sun S."/>
            <person name="Heitman J."/>
            <person name="Bruck T."/>
            <person name="Nowrousian M."/>
        </authorList>
    </citation>
    <scope>NUCLEOTIDE SEQUENCE [LARGE SCALE GENOMIC DNA]</scope>
    <source>
        <strain evidence="1 2">IBC0246</strain>
    </source>
</reference>